<evidence type="ECO:0000256" key="1">
    <source>
        <dbReference type="ARBA" id="ARBA00004196"/>
    </source>
</evidence>
<dbReference type="Pfam" id="PF13416">
    <property type="entry name" value="SBP_bac_8"/>
    <property type="match status" value="1"/>
</dbReference>
<dbReference type="Gene3D" id="3.40.190.10">
    <property type="entry name" value="Periplasmic binding protein-like II"/>
    <property type="match status" value="2"/>
</dbReference>
<accession>A0AAE3GKN2</accession>
<comment type="subcellular location">
    <subcellularLocation>
        <location evidence="1">Cell envelope</location>
    </subcellularLocation>
</comment>
<feature type="region of interest" description="Disordered" evidence="5">
    <location>
        <begin position="449"/>
        <end position="468"/>
    </location>
</feature>
<dbReference type="CDD" id="cd14748">
    <property type="entry name" value="PBP2_UgpB"/>
    <property type="match status" value="1"/>
</dbReference>
<reference evidence="7" key="1">
    <citation type="submission" date="2022-06" db="EMBL/GenBank/DDBJ databases">
        <title>Genomic Encyclopedia of Archaeal and Bacterial Type Strains, Phase II (KMG-II): from individual species to whole genera.</title>
        <authorList>
            <person name="Goeker M."/>
        </authorList>
    </citation>
    <scope>NUCLEOTIDE SEQUENCE</scope>
    <source>
        <strain evidence="7">DSM 43935</strain>
    </source>
</reference>
<keyword evidence="8" id="KW-1185">Reference proteome</keyword>
<comment type="caution">
    <text evidence="7">The sequence shown here is derived from an EMBL/GenBank/DDBJ whole genome shotgun (WGS) entry which is preliminary data.</text>
</comment>
<comment type="similarity">
    <text evidence="2">Belongs to the bacterial solute-binding protein 1 family.</text>
</comment>
<keyword evidence="3" id="KW-0813">Transport</keyword>
<dbReference type="EMBL" id="JAMTCK010000022">
    <property type="protein sequence ID" value="MCP2169915.1"/>
    <property type="molecule type" value="Genomic_DNA"/>
</dbReference>
<evidence type="ECO:0000256" key="2">
    <source>
        <dbReference type="ARBA" id="ARBA00008520"/>
    </source>
</evidence>
<dbReference type="RefSeq" id="WP_253779453.1">
    <property type="nucleotide sequence ID" value="NZ_JAMTCK010000022.1"/>
</dbReference>
<evidence type="ECO:0000256" key="3">
    <source>
        <dbReference type="ARBA" id="ARBA00022448"/>
    </source>
</evidence>
<evidence type="ECO:0000313" key="7">
    <source>
        <dbReference type="EMBL" id="MCP2169915.1"/>
    </source>
</evidence>
<dbReference type="InterPro" id="IPR050490">
    <property type="entry name" value="Bact_solute-bd_prot1"/>
</dbReference>
<feature type="signal peptide" evidence="6">
    <location>
        <begin position="1"/>
        <end position="39"/>
    </location>
</feature>
<dbReference type="GO" id="GO:0030313">
    <property type="term" value="C:cell envelope"/>
    <property type="evidence" value="ECO:0007669"/>
    <property type="project" value="UniProtKB-SubCell"/>
</dbReference>
<proteinExistence type="inferred from homology"/>
<gene>
    <name evidence="7" type="ORF">LX83_006801</name>
</gene>
<evidence type="ECO:0000313" key="8">
    <source>
        <dbReference type="Proteomes" id="UP001206128"/>
    </source>
</evidence>
<dbReference type="AlphaFoldDB" id="A0AAE3GKN2"/>
<name>A0AAE3GKN2_9PSEU</name>
<evidence type="ECO:0000256" key="6">
    <source>
        <dbReference type="SAM" id="SignalP"/>
    </source>
</evidence>
<dbReference type="PANTHER" id="PTHR43649">
    <property type="entry name" value="ARABINOSE-BINDING PROTEIN-RELATED"/>
    <property type="match status" value="1"/>
</dbReference>
<dbReference type="Proteomes" id="UP001206128">
    <property type="component" value="Unassembled WGS sequence"/>
</dbReference>
<evidence type="ECO:0000256" key="4">
    <source>
        <dbReference type="ARBA" id="ARBA00022729"/>
    </source>
</evidence>
<dbReference type="SUPFAM" id="SSF53850">
    <property type="entry name" value="Periplasmic binding protein-like II"/>
    <property type="match status" value="1"/>
</dbReference>
<dbReference type="InterPro" id="IPR006059">
    <property type="entry name" value="SBP"/>
</dbReference>
<sequence length="483" mass="52067">MRTQARHRSPRTGRISTSLRRVTAGVALGLAAASTAACGAATTGASSATTQQLTAPPASALDGKGEVQVTFWHAMGGKNGEALQRLTDQFNQRNQGRIKVTLQYKNNYDDTLSAYKTALNSGQAPDLVQVYDIGTRFMIDSGSTVPVQSFVDVDKADISDIQPNIAGYYTVDNTLYSMPFNTSMPLLYINRTAFVEAGLDPDKPPRTLDEITAAARKLTVRDANGNITRYGFGTALYGWFVEQWTALAGQEFCDQGNGRDGRATKVNLATDEHVKQLEWWQRMTEEGLALKFNSDTAESDNAFTSGKTAMTLESTGSLGGFLANAEGKFEVGTGFYPKADASHGGGPIIGGASLWIVGKGKDDAHKRAAWEFTRFLATPDAQATWHTATGYFPISKSALDTDLDKQWRAQRPQFDTAIKQLESTALTKATQGCALGVMPQARKAEESAMQAAVHQGTDPRQALQDAEKSLDSAIKDYNQSVGG</sequence>
<protein>
    <submittedName>
        <fullName evidence="7">Sn-glycerol 3-phosphate transport system substrate-binding protein</fullName>
    </submittedName>
</protein>
<evidence type="ECO:0000256" key="5">
    <source>
        <dbReference type="SAM" id="MobiDB-lite"/>
    </source>
</evidence>
<dbReference type="PANTHER" id="PTHR43649:SF31">
    <property type="entry name" value="SN-GLYCEROL-3-PHOSPHATE-BINDING PERIPLASMIC PROTEIN UGPB"/>
    <property type="match status" value="1"/>
</dbReference>
<organism evidence="7 8">
    <name type="scientific">Goodfellowiella coeruleoviolacea</name>
    <dbReference type="NCBI Taxonomy" id="334858"/>
    <lineage>
        <taxon>Bacteria</taxon>
        <taxon>Bacillati</taxon>
        <taxon>Actinomycetota</taxon>
        <taxon>Actinomycetes</taxon>
        <taxon>Pseudonocardiales</taxon>
        <taxon>Pseudonocardiaceae</taxon>
        <taxon>Goodfellowiella</taxon>
    </lineage>
</organism>
<feature type="chain" id="PRO_5042048609" evidence="6">
    <location>
        <begin position="40"/>
        <end position="483"/>
    </location>
</feature>
<keyword evidence="4 6" id="KW-0732">Signal</keyword>